<evidence type="ECO:0000256" key="1">
    <source>
        <dbReference type="SAM" id="MobiDB-lite"/>
    </source>
</evidence>
<dbReference type="AlphaFoldDB" id="A0A6A8DEU2"/>
<reference evidence="2" key="1">
    <citation type="submission" date="2019-11" db="EMBL/GenBank/DDBJ databases">
        <authorList>
            <person name="Li J."/>
        </authorList>
    </citation>
    <scope>NUCLEOTIDE SEQUENCE</scope>
    <source>
        <strain evidence="2">B6B</strain>
    </source>
</reference>
<dbReference type="InterPro" id="IPR047753">
    <property type="entry name" value="YtzI-like"/>
</dbReference>
<dbReference type="EMBL" id="WJNG01000011">
    <property type="protein sequence ID" value="MRH43750.1"/>
    <property type="molecule type" value="Genomic_DNA"/>
</dbReference>
<feature type="region of interest" description="Disordered" evidence="1">
    <location>
        <begin position="33"/>
        <end position="54"/>
    </location>
</feature>
<dbReference type="RefSeq" id="WP_153737367.1">
    <property type="nucleotide sequence ID" value="NZ_WJNG01000011.1"/>
</dbReference>
<dbReference type="OrthoDB" id="2680568at2"/>
<name>A0A6A8DEU2_9BACI</name>
<accession>A0A6A8DEU2</accession>
<evidence type="ECO:0000313" key="2">
    <source>
        <dbReference type="EMBL" id="MRH43750.1"/>
    </source>
</evidence>
<proteinExistence type="predicted"/>
<gene>
    <name evidence="2" type="primary">ytzI</name>
    <name evidence="2" type="ORF">GH741_13820</name>
</gene>
<keyword evidence="3" id="KW-1185">Reference proteome</keyword>
<organism evidence="2 3">
    <name type="scientific">Aquibacillus halophilus</name>
    <dbReference type="NCBI Taxonomy" id="930132"/>
    <lineage>
        <taxon>Bacteria</taxon>
        <taxon>Bacillati</taxon>
        <taxon>Bacillota</taxon>
        <taxon>Bacilli</taxon>
        <taxon>Bacillales</taxon>
        <taxon>Bacillaceae</taxon>
        <taxon>Aquibacillus</taxon>
    </lineage>
</organism>
<dbReference type="NCBIfam" id="NF033232">
    <property type="entry name" value="small_YtzI"/>
    <property type="match status" value="1"/>
</dbReference>
<dbReference type="Proteomes" id="UP000799092">
    <property type="component" value="Unassembled WGS sequence"/>
</dbReference>
<sequence>MLVVIIICALVILFVLGLSLMTINKGYNYKHTVDPIPEKGTDDENSQDKEKQED</sequence>
<protein>
    <submittedName>
        <fullName evidence="2">YtzI protein</fullName>
    </submittedName>
</protein>
<comment type="caution">
    <text evidence="2">The sequence shown here is derived from an EMBL/GenBank/DDBJ whole genome shotgun (WGS) entry which is preliminary data.</text>
</comment>
<evidence type="ECO:0000313" key="3">
    <source>
        <dbReference type="Proteomes" id="UP000799092"/>
    </source>
</evidence>